<reference evidence="2 3" key="1">
    <citation type="journal article" date="2014" name="Int. J. Syst. Evol. Microbiol.">
        <title>Ramlibacter solisilvae sp. nov., isolated from forest soil, and emended description of the genus Ramlibacter.</title>
        <authorList>
            <person name="Lee H.J."/>
            <person name="Lee S.H."/>
            <person name="Lee S.S."/>
            <person name="Lee J.S."/>
            <person name="Kim Y."/>
            <person name="Kim S.C."/>
            <person name="Jeon C.O."/>
        </authorList>
    </citation>
    <scope>NUCLEOTIDE SEQUENCE [LARGE SCALE GENOMIC DNA]</scope>
    <source>
        <strain evidence="2 3">5-10</strain>
    </source>
</reference>
<organism evidence="2 3">
    <name type="scientific">Ramlibacter tataouinensis</name>
    <dbReference type="NCBI Taxonomy" id="94132"/>
    <lineage>
        <taxon>Bacteria</taxon>
        <taxon>Pseudomonadati</taxon>
        <taxon>Pseudomonadota</taxon>
        <taxon>Betaproteobacteria</taxon>
        <taxon>Burkholderiales</taxon>
        <taxon>Comamonadaceae</taxon>
        <taxon>Ramlibacter</taxon>
    </lineage>
</organism>
<dbReference type="RefSeq" id="WP_061496681.1">
    <property type="nucleotide sequence ID" value="NZ_CP010951.1"/>
</dbReference>
<evidence type="ECO:0000313" key="3">
    <source>
        <dbReference type="Proteomes" id="UP000070433"/>
    </source>
</evidence>
<keyword evidence="1" id="KW-0812">Transmembrane</keyword>
<name>A0A127JQY4_9BURK</name>
<sequence>MAFATFDPSHDEDGRPIVLREPRQSWRANVFWALMLGLPAVGLPLLAGDEAMALEKYGTVLLGLGWMGFMGASAWRNLGRTVRCDMEWITLSQAFAPTRVALSQVASVTREDVRRQLRAFRDIGVSQAQRRHTFDTLPPIVMYVLRDAQGRTLMRLDQGMEPAGEMSRFLKRLQRQAGPVREG</sequence>
<keyword evidence="1" id="KW-0472">Membrane</keyword>
<gene>
    <name evidence="2" type="ORF">UC35_04730</name>
</gene>
<evidence type="ECO:0000313" key="2">
    <source>
        <dbReference type="EMBL" id="AMO22329.1"/>
    </source>
</evidence>
<protein>
    <submittedName>
        <fullName evidence="2">Uncharacterized protein</fullName>
    </submittedName>
</protein>
<keyword evidence="1" id="KW-1133">Transmembrane helix</keyword>
<dbReference type="AlphaFoldDB" id="A0A127JQY4"/>
<feature type="transmembrane region" description="Helical" evidence="1">
    <location>
        <begin position="30"/>
        <end position="47"/>
    </location>
</feature>
<accession>A0A127JQY4</accession>
<proteinExistence type="predicted"/>
<dbReference type="EMBL" id="CP010951">
    <property type="protein sequence ID" value="AMO22329.1"/>
    <property type="molecule type" value="Genomic_DNA"/>
</dbReference>
<evidence type="ECO:0000256" key="1">
    <source>
        <dbReference type="SAM" id="Phobius"/>
    </source>
</evidence>
<feature type="transmembrane region" description="Helical" evidence="1">
    <location>
        <begin position="59"/>
        <end position="78"/>
    </location>
</feature>
<keyword evidence="3" id="KW-1185">Reference proteome</keyword>
<dbReference type="Proteomes" id="UP000070433">
    <property type="component" value="Chromosome"/>
</dbReference>